<organism evidence="1">
    <name type="scientific">viral metagenome</name>
    <dbReference type="NCBI Taxonomy" id="1070528"/>
    <lineage>
        <taxon>unclassified sequences</taxon>
        <taxon>metagenomes</taxon>
        <taxon>organismal metagenomes</taxon>
    </lineage>
</organism>
<dbReference type="AlphaFoldDB" id="A0A6M3J409"/>
<accession>A0A6M3J409</accession>
<dbReference type="EMBL" id="MT142485">
    <property type="protein sequence ID" value="QJA82359.1"/>
    <property type="molecule type" value="Genomic_DNA"/>
</dbReference>
<sequence length="70" mass="8097">MENSKYVQNTTNVGNEVLADVIRCPKCGGENEYSQGFKQNIQPVDNGDWRQVCFNICDRCAYAIDVWFWD</sequence>
<name>A0A6M3J409_9ZZZZ</name>
<protein>
    <submittedName>
        <fullName evidence="1">Uncharacterized protein</fullName>
    </submittedName>
</protein>
<evidence type="ECO:0000313" key="1">
    <source>
        <dbReference type="EMBL" id="QJA64404.1"/>
    </source>
</evidence>
<reference evidence="1" key="1">
    <citation type="submission" date="2020-03" db="EMBL/GenBank/DDBJ databases">
        <title>The deep terrestrial virosphere.</title>
        <authorList>
            <person name="Holmfeldt K."/>
            <person name="Nilsson E."/>
            <person name="Simone D."/>
            <person name="Lopez-Fernandez M."/>
            <person name="Wu X."/>
            <person name="de Brujin I."/>
            <person name="Lundin D."/>
            <person name="Andersson A."/>
            <person name="Bertilsson S."/>
            <person name="Dopson M."/>
        </authorList>
    </citation>
    <scope>NUCLEOTIDE SEQUENCE</scope>
    <source>
        <strain evidence="2">MM415A00412</strain>
        <strain evidence="1">MM415B00498</strain>
    </source>
</reference>
<gene>
    <name evidence="2" type="ORF">MM415A00412_0031</name>
    <name evidence="1" type="ORF">MM415B00498_0019</name>
</gene>
<evidence type="ECO:0000313" key="2">
    <source>
        <dbReference type="EMBL" id="QJA82359.1"/>
    </source>
</evidence>
<dbReference type="EMBL" id="MT141519">
    <property type="protein sequence ID" value="QJA64404.1"/>
    <property type="molecule type" value="Genomic_DNA"/>
</dbReference>
<proteinExistence type="predicted"/>